<evidence type="ECO:0000313" key="9">
    <source>
        <dbReference type="Proteomes" id="UP001248581"/>
    </source>
</evidence>
<proteinExistence type="inferred from homology"/>
<dbReference type="Gene3D" id="3.40.605.10">
    <property type="entry name" value="Aldehyde Dehydrogenase, Chain A, domain 1"/>
    <property type="match status" value="1"/>
</dbReference>
<dbReference type="PANTHER" id="PTHR42804">
    <property type="entry name" value="ALDEHYDE DEHYDROGENASE"/>
    <property type="match status" value="1"/>
</dbReference>
<organism evidence="8 9">
    <name type="scientific">Thalassotalea nanhaiensis</name>
    <dbReference type="NCBI Taxonomy" id="3065648"/>
    <lineage>
        <taxon>Bacteria</taxon>
        <taxon>Pseudomonadati</taxon>
        <taxon>Pseudomonadota</taxon>
        <taxon>Gammaproteobacteria</taxon>
        <taxon>Alteromonadales</taxon>
        <taxon>Colwelliaceae</taxon>
        <taxon>Thalassotalea</taxon>
    </lineage>
</organism>
<gene>
    <name evidence="8" type="ORF">RI845_01565</name>
</gene>
<reference evidence="9" key="1">
    <citation type="submission" date="2023-09" db="EMBL/GenBank/DDBJ databases">
        <authorList>
            <person name="Li S."/>
            <person name="Li X."/>
            <person name="Zhang C."/>
            <person name="Zhao Z."/>
        </authorList>
    </citation>
    <scope>NUCLEOTIDE SEQUENCE [LARGE SCALE GENOMIC DNA]</scope>
    <source>
        <strain evidence="9">SQ345</strain>
    </source>
</reference>
<dbReference type="PANTHER" id="PTHR42804:SF1">
    <property type="entry name" value="ALDEHYDE DEHYDROGENASE-RELATED"/>
    <property type="match status" value="1"/>
</dbReference>
<dbReference type="Pfam" id="PF00171">
    <property type="entry name" value="Aldedh"/>
    <property type="match status" value="1"/>
</dbReference>
<dbReference type="CDD" id="cd07138">
    <property type="entry name" value="ALDH_CddD_SSP0762"/>
    <property type="match status" value="1"/>
</dbReference>
<feature type="active site" evidence="5">
    <location>
        <position position="245"/>
    </location>
</feature>
<accession>A0ABY9TJ42</accession>
<dbReference type="PROSITE" id="PS00070">
    <property type="entry name" value="ALDEHYDE_DEHYDR_CYS"/>
    <property type="match status" value="1"/>
</dbReference>
<dbReference type="InterPro" id="IPR029510">
    <property type="entry name" value="Ald_DH_CS_GLU"/>
</dbReference>
<dbReference type="PROSITE" id="PS00687">
    <property type="entry name" value="ALDEHYDE_DEHYDR_GLU"/>
    <property type="match status" value="1"/>
</dbReference>
<dbReference type="EMBL" id="CP134146">
    <property type="protein sequence ID" value="WNC68853.1"/>
    <property type="molecule type" value="Genomic_DNA"/>
</dbReference>
<evidence type="ECO:0000256" key="2">
    <source>
        <dbReference type="ARBA" id="ARBA00023002"/>
    </source>
</evidence>
<evidence type="ECO:0000256" key="3">
    <source>
        <dbReference type="ARBA" id="ARBA00024226"/>
    </source>
</evidence>
<dbReference type="InterPro" id="IPR016160">
    <property type="entry name" value="Ald_DH_CS_CYS"/>
</dbReference>
<evidence type="ECO:0000256" key="6">
    <source>
        <dbReference type="RuleBase" id="RU003345"/>
    </source>
</evidence>
<keyword evidence="2 6" id="KW-0560">Oxidoreductase</keyword>
<dbReference type="EC" id="1.2.1.3" evidence="3"/>
<name>A0ABY9TJ42_9GAMM</name>
<evidence type="ECO:0000256" key="4">
    <source>
        <dbReference type="ARBA" id="ARBA00049194"/>
    </source>
</evidence>
<sequence length="473" mass="51160">MKLCDKFYINGAWVTPEHGEMMDIINPANEQIIGQLKLGTAKDVDLATQAAKDAFPAWSSTSKEERLGYLDRIIALYKERMEEMAQAISLEMGAPMSMARGSQAPIGLTHFQTTRKALEDFIFEENQGITHVVKEAIGVCGFITPWNWPMNQIACKVAPAIACGCTMVLKPSELAPLSAQLFAQIVHDAGLPPGVFNMVQGDGPNVGSALSSHQDIELVSLTGSTRAGVAVSKNAADTIKRVTLELGGKSANIIMEDADIEQVVAAGVKDCFSNTGQSCNAPTRMLVPAKYHDKAVAAAKAVAQQTMVGDPNNSDTNLGPLSNKNQFTKVNNMIQQAVEQGTELVTGGSGRPEGLDHGYYVKPTIFANVTNDMMLAREEVFGPVLAIMPYDNEEQAIEIANDTLYGLAGYIQGKDMNQARHIARSIRAGTIYINDPEFDPYAPFGGYKQSGNGREWGHFAFDDFLEIKGIVGY</sequence>
<dbReference type="SUPFAM" id="SSF53720">
    <property type="entry name" value="ALDH-like"/>
    <property type="match status" value="1"/>
</dbReference>
<feature type="domain" description="Aldehyde dehydrogenase" evidence="7">
    <location>
        <begin position="13"/>
        <end position="468"/>
    </location>
</feature>
<dbReference type="InterPro" id="IPR015590">
    <property type="entry name" value="Aldehyde_DH_dom"/>
</dbReference>
<evidence type="ECO:0000256" key="5">
    <source>
        <dbReference type="PROSITE-ProRule" id="PRU10007"/>
    </source>
</evidence>
<dbReference type="Gene3D" id="3.40.309.10">
    <property type="entry name" value="Aldehyde Dehydrogenase, Chain A, domain 2"/>
    <property type="match status" value="1"/>
</dbReference>
<dbReference type="InterPro" id="IPR016161">
    <property type="entry name" value="Ald_DH/histidinol_DH"/>
</dbReference>
<dbReference type="InterPro" id="IPR016162">
    <property type="entry name" value="Ald_DH_N"/>
</dbReference>
<dbReference type="InterPro" id="IPR016163">
    <property type="entry name" value="Ald_DH_C"/>
</dbReference>
<evidence type="ECO:0000313" key="8">
    <source>
        <dbReference type="EMBL" id="WNC68853.1"/>
    </source>
</evidence>
<keyword evidence="9" id="KW-1185">Reference proteome</keyword>
<protein>
    <recommendedName>
        <fullName evidence="3">aldehyde dehydrogenase (NAD(+))</fullName>
        <ecNumber evidence="3">1.2.1.3</ecNumber>
    </recommendedName>
</protein>
<evidence type="ECO:0000256" key="1">
    <source>
        <dbReference type="ARBA" id="ARBA00009986"/>
    </source>
</evidence>
<evidence type="ECO:0000259" key="7">
    <source>
        <dbReference type="Pfam" id="PF00171"/>
    </source>
</evidence>
<dbReference type="Proteomes" id="UP001248581">
    <property type="component" value="Chromosome"/>
</dbReference>
<comment type="catalytic activity">
    <reaction evidence="4">
        <text>an aldehyde + NAD(+) + H2O = a carboxylate + NADH + 2 H(+)</text>
        <dbReference type="Rhea" id="RHEA:16185"/>
        <dbReference type="ChEBI" id="CHEBI:15377"/>
        <dbReference type="ChEBI" id="CHEBI:15378"/>
        <dbReference type="ChEBI" id="CHEBI:17478"/>
        <dbReference type="ChEBI" id="CHEBI:29067"/>
        <dbReference type="ChEBI" id="CHEBI:57540"/>
        <dbReference type="ChEBI" id="CHEBI:57945"/>
        <dbReference type="EC" id="1.2.1.3"/>
    </reaction>
</comment>
<dbReference type="RefSeq" id="WP_348388007.1">
    <property type="nucleotide sequence ID" value="NZ_CP134146.1"/>
</dbReference>
<comment type="similarity">
    <text evidence="1 6">Belongs to the aldehyde dehydrogenase family.</text>
</comment>